<keyword evidence="2" id="KW-1185">Reference proteome</keyword>
<name>A0A4U8V4K3_STECR</name>
<reference evidence="1 2" key="2">
    <citation type="journal article" date="2019" name="G3 (Bethesda)">
        <title>Hybrid Assembly of the Genome of the Entomopathogenic Nematode Steinernema carpocapsae Identifies the X-Chromosome.</title>
        <authorList>
            <person name="Serra L."/>
            <person name="Macchietto M."/>
            <person name="Macias-Munoz A."/>
            <person name="McGill C.J."/>
            <person name="Rodriguez I.M."/>
            <person name="Rodriguez B."/>
            <person name="Murad R."/>
            <person name="Mortazavi A."/>
        </authorList>
    </citation>
    <scope>NUCLEOTIDE SEQUENCE [LARGE SCALE GENOMIC DNA]</scope>
    <source>
        <strain evidence="1 2">ALL</strain>
    </source>
</reference>
<gene>
    <name evidence="1" type="ORF">L596_006527</name>
</gene>
<proteinExistence type="predicted"/>
<dbReference type="Proteomes" id="UP000298663">
    <property type="component" value="Chromosome X"/>
</dbReference>
<sequence length="111" mass="12228">MRLRVQNKPVYRAAAATLVVLQCSQSVSQPTTPSAHPAKLFTEIVVVGWLKTTVHALARTIIAAQRQQRRQDDVNESSRQIAISNATSLAAYFPDFLDALPVLCVVIGNWQ</sequence>
<evidence type="ECO:0000313" key="1">
    <source>
        <dbReference type="EMBL" id="TMS40105.1"/>
    </source>
</evidence>
<reference evidence="1 2" key="1">
    <citation type="journal article" date="2015" name="Genome Biol.">
        <title>Comparative genomics of Steinernema reveals deeply conserved gene regulatory networks.</title>
        <authorList>
            <person name="Dillman A.R."/>
            <person name="Macchietto M."/>
            <person name="Porter C.F."/>
            <person name="Rogers A."/>
            <person name="Williams B."/>
            <person name="Antoshechkin I."/>
            <person name="Lee M.M."/>
            <person name="Goodwin Z."/>
            <person name="Lu X."/>
            <person name="Lewis E.E."/>
            <person name="Goodrich-Blair H."/>
            <person name="Stock S.P."/>
            <person name="Adams B.J."/>
            <person name="Sternberg P.W."/>
            <person name="Mortazavi A."/>
        </authorList>
    </citation>
    <scope>NUCLEOTIDE SEQUENCE [LARGE SCALE GENOMIC DNA]</scope>
    <source>
        <strain evidence="1 2">ALL</strain>
    </source>
</reference>
<dbReference type="AlphaFoldDB" id="A0A4U8V4K3"/>
<accession>A0A4U8V4K3</accession>
<organism evidence="1 2">
    <name type="scientific">Steinernema carpocapsae</name>
    <name type="common">Entomopathogenic nematode</name>
    <dbReference type="NCBI Taxonomy" id="34508"/>
    <lineage>
        <taxon>Eukaryota</taxon>
        <taxon>Metazoa</taxon>
        <taxon>Ecdysozoa</taxon>
        <taxon>Nematoda</taxon>
        <taxon>Chromadorea</taxon>
        <taxon>Rhabditida</taxon>
        <taxon>Tylenchina</taxon>
        <taxon>Panagrolaimomorpha</taxon>
        <taxon>Strongyloidoidea</taxon>
        <taxon>Steinernematidae</taxon>
        <taxon>Steinernema</taxon>
    </lineage>
</organism>
<evidence type="ECO:0000313" key="2">
    <source>
        <dbReference type="Proteomes" id="UP000298663"/>
    </source>
</evidence>
<dbReference type="EMBL" id="CM016762">
    <property type="protein sequence ID" value="TMS40105.1"/>
    <property type="molecule type" value="Genomic_DNA"/>
</dbReference>
<protein>
    <submittedName>
        <fullName evidence="1">Uncharacterized protein</fullName>
    </submittedName>
</protein>